<accession>A0A086T4W6</accession>
<evidence type="ECO:0000313" key="1">
    <source>
        <dbReference type="EMBL" id="KFH44398.1"/>
    </source>
</evidence>
<dbReference type="AlphaFoldDB" id="A0A086T4W6"/>
<dbReference type="EMBL" id="JPKY01000049">
    <property type="protein sequence ID" value="KFH44398.1"/>
    <property type="molecule type" value="Genomic_DNA"/>
</dbReference>
<comment type="caution">
    <text evidence="1">The sequence shown here is derived from an EMBL/GenBank/DDBJ whole genome shotgun (WGS) entry which is preliminary data.</text>
</comment>
<name>A0A086T4W6_HAPC1</name>
<protein>
    <submittedName>
        <fullName evidence="1">Uncharacterized protein</fullName>
    </submittedName>
</protein>
<dbReference type="HOGENOM" id="CLU_1885153_0_0_1"/>
<dbReference type="Proteomes" id="UP000029964">
    <property type="component" value="Unassembled WGS sequence"/>
</dbReference>
<gene>
    <name evidence="1" type="ORF">ACRE_048080</name>
</gene>
<evidence type="ECO:0000313" key="2">
    <source>
        <dbReference type="Proteomes" id="UP000029964"/>
    </source>
</evidence>
<dbReference type="OrthoDB" id="5343383at2759"/>
<reference evidence="2" key="1">
    <citation type="journal article" date="2014" name="Genome Announc.">
        <title>Genome sequence and annotation of Acremonium chrysogenum, producer of the beta-lactam antibiotic cephalosporin C.</title>
        <authorList>
            <person name="Terfehr D."/>
            <person name="Dahlmann T.A."/>
            <person name="Specht T."/>
            <person name="Zadra I."/>
            <person name="Kuernsteiner H."/>
            <person name="Kueck U."/>
        </authorList>
    </citation>
    <scope>NUCLEOTIDE SEQUENCE [LARGE SCALE GENOMIC DNA]</scope>
    <source>
        <strain evidence="2">ATCC 11550 / CBS 779.69 / DSM 880 / IAM 14645 / JCM 23072 / IMI 49137</strain>
    </source>
</reference>
<keyword evidence="2" id="KW-1185">Reference proteome</keyword>
<organism evidence="1 2">
    <name type="scientific">Hapsidospora chrysogenum (strain ATCC 11550 / CBS 779.69 / DSM 880 / IAM 14645 / JCM 23072 / IMI 49137)</name>
    <name type="common">Acremonium chrysogenum</name>
    <dbReference type="NCBI Taxonomy" id="857340"/>
    <lineage>
        <taxon>Eukaryota</taxon>
        <taxon>Fungi</taxon>
        <taxon>Dikarya</taxon>
        <taxon>Ascomycota</taxon>
        <taxon>Pezizomycotina</taxon>
        <taxon>Sordariomycetes</taxon>
        <taxon>Hypocreomycetidae</taxon>
        <taxon>Hypocreales</taxon>
        <taxon>Bionectriaceae</taxon>
        <taxon>Hapsidospora</taxon>
    </lineage>
</organism>
<proteinExistence type="predicted"/>
<sequence length="135" mass="14918">MADERPRIGCMAAFDVLVIASAPAIDAPLAYNEDDIVSVITDIYKLFLDLNYLEQSATIFPPEIQEGTTSTLNFFQRLPYVVDSHSNEIVWYPESVAINVLEEDGRVSSRDPSLSGGPECNPKHLNLDDLAIGYP</sequence>